<dbReference type="AlphaFoldDB" id="A0A7M2WQV3"/>
<sequence>MSLSREQFAQHLELGIAAVRKNIERFCWNQLPTGDRYFVILNSSFDGNPLAPGEHLFPDHDTSQTDVRTPRSADEVVERLWREGRIPEWIDITPYEVEGKFLYSELRCCGRFTDVDSHLYHKHEGYPPFHVFGPILPPGYRDLEHDGKFDLHCYRDRRGLPLSRCNS</sequence>
<accession>A0A7M2WQV3</accession>
<keyword evidence="2" id="KW-1185">Reference proteome</keyword>
<dbReference type="KEGG" id="hbs:IPV69_16785"/>
<protein>
    <submittedName>
        <fullName evidence="1">Uncharacterized protein</fullName>
    </submittedName>
</protein>
<evidence type="ECO:0000313" key="1">
    <source>
        <dbReference type="EMBL" id="QOV87917.1"/>
    </source>
</evidence>
<proteinExistence type="predicted"/>
<name>A0A7M2WQV3_9BACT</name>
<evidence type="ECO:0000313" key="2">
    <source>
        <dbReference type="Proteomes" id="UP000593765"/>
    </source>
</evidence>
<dbReference type="EMBL" id="CP063458">
    <property type="protein sequence ID" value="QOV87917.1"/>
    <property type="molecule type" value="Genomic_DNA"/>
</dbReference>
<dbReference type="RefSeq" id="WP_206290832.1">
    <property type="nucleotide sequence ID" value="NZ_CP063458.1"/>
</dbReference>
<organism evidence="1 2">
    <name type="scientific">Humisphaera borealis</name>
    <dbReference type="NCBI Taxonomy" id="2807512"/>
    <lineage>
        <taxon>Bacteria</taxon>
        <taxon>Pseudomonadati</taxon>
        <taxon>Planctomycetota</taxon>
        <taxon>Phycisphaerae</taxon>
        <taxon>Tepidisphaerales</taxon>
        <taxon>Tepidisphaeraceae</taxon>
        <taxon>Humisphaera</taxon>
    </lineage>
</organism>
<reference evidence="1 2" key="1">
    <citation type="submission" date="2020-10" db="EMBL/GenBank/DDBJ databases">
        <title>Wide distribution of Phycisphaera-like planctomycetes from WD2101 soil group in peatlands and genome analysis of the first cultivated representative.</title>
        <authorList>
            <person name="Dedysh S.N."/>
            <person name="Beletsky A.V."/>
            <person name="Ivanova A."/>
            <person name="Kulichevskaya I.S."/>
            <person name="Suzina N.E."/>
            <person name="Philippov D.A."/>
            <person name="Rakitin A.L."/>
            <person name="Mardanov A.V."/>
            <person name="Ravin N.V."/>
        </authorList>
    </citation>
    <scope>NUCLEOTIDE SEQUENCE [LARGE SCALE GENOMIC DNA]</scope>
    <source>
        <strain evidence="1 2">M1803</strain>
    </source>
</reference>
<dbReference type="Proteomes" id="UP000593765">
    <property type="component" value="Chromosome"/>
</dbReference>
<gene>
    <name evidence="1" type="ORF">IPV69_16785</name>
</gene>